<protein>
    <submittedName>
        <fullName evidence="2">Uncharacterized protein</fullName>
    </submittedName>
</protein>
<dbReference type="OrthoDB" id="5231339at2759"/>
<dbReference type="EMBL" id="JAANBB010000408">
    <property type="protein sequence ID" value="KAF7542870.1"/>
    <property type="molecule type" value="Genomic_DNA"/>
</dbReference>
<reference evidence="2" key="1">
    <citation type="submission" date="2020-03" db="EMBL/GenBank/DDBJ databases">
        <title>Draft Genome Sequence of Cylindrodendrum hubeiense.</title>
        <authorList>
            <person name="Buettner E."/>
            <person name="Kellner H."/>
        </authorList>
    </citation>
    <scope>NUCLEOTIDE SEQUENCE</scope>
    <source>
        <strain evidence="2">IHI 201604</strain>
    </source>
</reference>
<evidence type="ECO:0000313" key="2">
    <source>
        <dbReference type="EMBL" id="KAF7542870.1"/>
    </source>
</evidence>
<organism evidence="2 3">
    <name type="scientific">Cylindrodendrum hubeiense</name>
    <dbReference type="NCBI Taxonomy" id="595255"/>
    <lineage>
        <taxon>Eukaryota</taxon>
        <taxon>Fungi</taxon>
        <taxon>Dikarya</taxon>
        <taxon>Ascomycota</taxon>
        <taxon>Pezizomycotina</taxon>
        <taxon>Sordariomycetes</taxon>
        <taxon>Hypocreomycetidae</taxon>
        <taxon>Hypocreales</taxon>
        <taxon>Nectriaceae</taxon>
        <taxon>Cylindrodendrum</taxon>
    </lineage>
</organism>
<gene>
    <name evidence="2" type="ORF">G7Z17_g11207</name>
</gene>
<feature type="region of interest" description="Disordered" evidence="1">
    <location>
        <begin position="134"/>
        <end position="153"/>
    </location>
</feature>
<evidence type="ECO:0000256" key="1">
    <source>
        <dbReference type="SAM" id="MobiDB-lite"/>
    </source>
</evidence>
<dbReference type="AlphaFoldDB" id="A0A9P5GWA4"/>
<dbReference type="Proteomes" id="UP000722485">
    <property type="component" value="Unassembled WGS sequence"/>
</dbReference>
<accession>A0A9P5GWA4</accession>
<feature type="region of interest" description="Disordered" evidence="1">
    <location>
        <begin position="68"/>
        <end position="112"/>
    </location>
</feature>
<comment type="caution">
    <text evidence="2">The sequence shown here is derived from an EMBL/GenBank/DDBJ whole genome shotgun (WGS) entry which is preliminary data.</text>
</comment>
<keyword evidence="3" id="KW-1185">Reference proteome</keyword>
<feature type="compositionally biased region" description="Polar residues" evidence="1">
    <location>
        <begin position="94"/>
        <end position="104"/>
    </location>
</feature>
<proteinExistence type="predicted"/>
<name>A0A9P5GWA4_9HYPO</name>
<evidence type="ECO:0000313" key="3">
    <source>
        <dbReference type="Proteomes" id="UP000722485"/>
    </source>
</evidence>
<feature type="compositionally biased region" description="Low complexity" evidence="1">
    <location>
        <begin position="73"/>
        <end position="84"/>
    </location>
</feature>
<sequence>MPGNEKRWHANAERDLCLAIILGNQETDRARHNWPKVHSIMNDLDYTFTQDAISQHFTKTVMRDFKVRHGKSGTKSTPTSTSKKATPQKRRSTAKQPKSMTMANQGDDEMDDDEVLETPTKKIKCDTGTKALRRIKTENAGSPGRERSATVQDNEAEYQAWLAADEENFV</sequence>